<dbReference type="GO" id="GO:0003723">
    <property type="term" value="F:RNA binding"/>
    <property type="evidence" value="ECO:0007669"/>
    <property type="project" value="UniProtKB-KW"/>
</dbReference>
<dbReference type="InterPro" id="IPR010920">
    <property type="entry name" value="LSM_dom_sf"/>
</dbReference>
<dbReference type="GO" id="GO:0005730">
    <property type="term" value="C:nucleolus"/>
    <property type="evidence" value="ECO:0007669"/>
    <property type="project" value="TreeGrafter"/>
</dbReference>
<evidence type="ECO:0000256" key="7">
    <source>
        <dbReference type="ARBA" id="ARBA00022728"/>
    </source>
</evidence>
<dbReference type="PANTHER" id="PTHR11021">
    <property type="entry name" value="SMALL NUCLEAR RIBONUCLEOPROTEIN F SNRNP-F"/>
    <property type="match status" value="1"/>
</dbReference>
<evidence type="ECO:0000256" key="2">
    <source>
        <dbReference type="ARBA" id="ARBA00007927"/>
    </source>
</evidence>
<dbReference type="GO" id="GO:0005681">
    <property type="term" value="C:spliceosomal complex"/>
    <property type="evidence" value="ECO:0007669"/>
    <property type="project" value="UniProtKB-KW"/>
</dbReference>
<dbReference type="CDD" id="cd01726">
    <property type="entry name" value="LSm6"/>
    <property type="match status" value="1"/>
</dbReference>
<reference evidence="13" key="1">
    <citation type="journal article" date="2016" name="Nat. Commun.">
        <title>Genome analysis of three Pneumocystis species reveals adaptation mechanisms to life exclusively in mammalian hosts.</title>
        <authorList>
            <person name="Ma L."/>
            <person name="Chen Z."/>
            <person name="Huang D.W."/>
            <person name="Kutty G."/>
            <person name="Ishihara M."/>
            <person name="Wang H."/>
            <person name="Abouelleil A."/>
            <person name="Bishop L."/>
            <person name="Davey E."/>
            <person name="Deng R."/>
            <person name="Deng X."/>
            <person name="Fan L."/>
            <person name="Fantoni G."/>
            <person name="Fitzgerald M."/>
            <person name="Gogineni E."/>
            <person name="Goldberg J.M."/>
            <person name="Handley G."/>
            <person name="Hu X."/>
            <person name="Huber C."/>
            <person name="Jiao X."/>
            <person name="Jones K."/>
            <person name="Levin J.Z."/>
            <person name="Liu Y."/>
            <person name="Macdonald P."/>
            <person name="Melnikov A."/>
            <person name="Raley C."/>
            <person name="Sassi M."/>
            <person name="Sherman B.T."/>
            <person name="Song X."/>
            <person name="Sykes S."/>
            <person name="Tran B."/>
            <person name="Walsh L."/>
            <person name="Xia Y."/>
            <person name="Yang J."/>
            <person name="Young S."/>
            <person name="Zeng Q."/>
            <person name="Zheng X."/>
            <person name="Stephens R."/>
            <person name="Nusbaum C."/>
            <person name="Birren B.W."/>
            <person name="Azadi P."/>
            <person name="Lempicki R.A."/>
            <person name="Cuomo C.A."/>
            <person name="Kovacs J.A."/>
        </authorList>
    </citation>
    <scope>NUCLEOTIDE SEQUENCE [LARGE SCALE GENOMIC DNA]</scope>
    <source>
        <strain evidence="13">RU7</strain>
    </source>
</reference>
<keyword evidence="9" id="KW-0508">mRNA splicing</keyword>
<dbReference type="GeneID" id="28939365"/>
<dbReference type="GO" id="GO:0046540">
    <property type="term" value="C:U4/U6 x U5 tri-snRNP complex"/>
    <property type="evidence" value="ECO:0007669"/>
    <property type="project" value="TreeGrafter"/>
</dbReference>
<evidence type="ECO:0000313" key="12">
    <source>
        <dbReference type="EMBL" id="KTW32164.1"/>
    </source>
</evidence>
<evidence type="ECO:0000256" key="3">
    <source>
        <dbReference type="ARBA" id="ARBA00022490"/>
    </source>
</evidence>
<dbReference type="RefSeq" id="XP_018230856.1">
    <property type="nucleotide sequence ID" value="XM_018373110.1"/>
</dbReference>
<protein>
    <submittedName>
        <fullName evidence="12">U6 snRNA-associated Sm-like protein LSm6</fullName>
    </submittedName>
</protein>
<gene>
    <name evidence="12" type="ORF">T551_00846</name>
</gene>
<comment type="subcellular location">
    <subcellularLocation>
        <location evidence="1">Cytoplasm</location>
    </subcellularLocation>
</comment>
<keyword evidence="4" id="KW-0698">rRNA processing</keyword>
<dbReference type="Proteomes" id="UP000053447">
    <property type="component" value="Unassembled WGS sequence"/>
</dbReference>
<dbReference type="SUPFAM" id="SSF50182">
    <property type="entry name" value="Sm-like ribonucleoproteins"/>
    <property type="match status" value="1"/>
</dbReference>
<organism evidence="12 13">
    <name type="scientific">Pneumocystis jirovecii (strain RU7)</name>
    <name type="common">Human pneumocystis pneumonia agent</name>
    <dbReference type="NCBI Taxonomy" id="1408657"/>
    <lineage>
        <taxon>Eukaryota</taxon>
        <taxon>Fungi</taxon>
        <taxon>Dikarya</taxon>
        <taxon>Ascomycota</taxon>
        <taxon>Taphrinomycotina</taxon>
        <taxon>Pneumocystomycetes</taxon>
        <taxon>Pneumocystaceae</taxon>
        <taxon>Pneumocystis</taxon>
    </lineage>
</organism>
<dbReference type="InterPro" id="IPR001163">
    <property type="entry name" value="Sm_dom_euk/arc"/>
</dbReference>
<dbReference type="EMBL" id="LFWA01000003">
    <property type="protein sequence ID" value="KTW32164.1"/>
    <property type="molecule type" value="Genomic_DNA"/>
</dbReference>
<dbReference type="STRING" id="1408657.A0A0W4ZUY4"/>
<accession>A0A0W4ZUY4</accession>
<sequence>MHANGRSAYVCTVLYIYTCCATLCLYTVDTGLYAYAGCCRARLCAVRAAVCRAEAPAGRSAPHGAHRERCAVGVSAAHCGPPCSRASQLGHRLQRWGSAVRLRADSAGVLSCLDGCMNVALEDCREYVQGDLKNEYGDAFIRGNNVLYIAADVCGDRAAV</sequence>
<dbReference type="GO" id="GO:0005688">
    <property type="term" value="C:U6 snRNP"/>
    <property type="evidence" value="ECO:0007669"/>
    <property type="project" value="TreeGrafter"/>
</dbReference>
<dbReference type="PANTHER" id="PTHR11021:SF1">
    <property type="entry name" value="U6 SNRNA-ASSOCIATED SM-LIKE PROTEIN LSM6"/>
    <property type="match status" value="1"/>
</dbReference>
<keyword evidence="7" id="KW-0747">Spliceosome</keyword>
<feature type="domain" description="Sm" evidence="11">
    <location>
        <begin position="87"/>
        <end position="151"/>
    </location>
</feature>
<dbReference type="Gene3D" id="2.30.30.100">
    <property type="match status" value="1"/>
</dbReference>
<dbReference type="InterPro" id="IPR016487">
    <property type="entry name" value="Lsm6/sSmF"/>
</dbReference>
<dbReference type="GO" id="GO:0000398">
    <property type="term" value="P:mRNA splicing, via spliceosome"/>
    <property type="evidence" value="ECO:0007669"/>
    <property type="project" value="InterPro"/>
</dbReference>
<dbReference type="GO" id="GO:0000932">
    <property type="term" value="C:P-body"/>
    <property type="evidence" value="ECO:0007669"/>
    <property type="project" value="TreeGrafter"/>
</dbReference>
<dbReference type="GO" id="GO:0030490">
    <property type="term" value="P:maturation of SSU-rRNA"/>
    <property type="evidence" value="ECO:0007669"/>
    <property type="project" value="TreeGrafter"/>
</dbReference>
<keyword evidence="8" id="KW-0694">RNA-binding</keyword>
<keyword evidence="10" id="KW-0687">Ribonucleoprotein</keyword>
<keyword evidence="13" id="KW-1185">Reference proteome</keyword>
<dbReference type="GO" id="GO:0005732">
    <property type="term" value="C:sno(s)RNA-containing ribonucleoprotein complex"/>
    <property type="evidence" value="ECO:0007669"/>
    <property type="project" value="TreeGrafter"/>
</dbReference>
<dbReference type="Pfam" id="PF01423">
    <property type="entry name" value="LSM"/>
    <property type="match status" value="1"/>
</dbReference>
<dbReference type="SMART" id="SM00651">
    <property type="entry name" value="Sm"/>
    <property type="match status" value="1"/>
</dbReference>
<evidence type="ECO:0000256" key="1">
    <source>
        <dbReference type="ARBA" id="ARBA00004496"/>
    </source>
</evidence>
<evidence type="ECO:0000313" key="13">
    <source>
        <dbReference type="Proteomes" id="UP000053447"/>
    </source>
</evidence>
<evidence type="ECO:0000256" key="6">
    <source>
        <dbReference type="ARBA" id="ARBA00022694"/>
    </source>
</evidence>
<comment type="similarity">
    <text evidence="2">Belongs to the snRNP Sm proteins family. SmF/LSm6 subfamily.</text>
</comment>
<evidence type="ECO:0000256" key="4">
    <source>
        <dbReference type="ARBA" id="ARBA00022552"/>
    </source>
</evidence>
<dbReference type="OrthoDB" id="268799at2759"/>
<name>A0A0W4ZUY4_PNEJ7</name>
<evidence type="ECO:0000259" key="11">
    <source>
        <dbReference type="SMART" id="SM00651"/>
    </source>
</evidence>
<evidence type="ECO:0000256" key="9">
    <source>
        <dbReference type="ARBA" id="ARBA00023187"/>
    </source>
</evidence>
<dbReference type="VEuPathDB" id="FungiDB:T551_00846"/>
<keyword evidence="6" id="KW-0819">tRNA processing</keyword>
<dbReference type="GO" id="GO:0008033">
    <property type="term" value="P:tRNA processing"/>
    <property type="evidence" value="ECO:0007669"/>
    <property type="project" value="UniProtKB-KW"/>
</dbReference>
<evidence type="ECO:0000256" key="10">
    <source>
        <dbReference type="ARBA" id="ARBA00023274"/>
    </source>
</evidence>
<comment type="caution">
    <text evidence="12">The sequence shown here is derived from an EMBL/GenBank/DDBJ whole genome shotgun (WGS) entry which is preliminary data.</text>
</comment>
<keyword evidence="5" id="KW-0507">mRNA processing</keyword>
<proteinExistence type="inferred from homology"/>
<dbReference type="AlphaFoldDB" id="A0A0W4ZUY4"/>
<evidence type="ECO:0000256" key="8">
    <source>
        <dbReference type="ARBA" id="ARBA00022884"/>
    </source>
</evidence>
<keyword evidence="3" id="KW-0963">Cytoplasm</keyword>
<evidence type="ECO:0000256" key="5">
    <source>
        <dbReference type="ARBA" id="ARBA00022664"/>
    </source>
</evidence>